<proteinExistence type="predicted"/>
<organism evidence="1 2">
    <name type="scientific">Anopheles atroparvus</name>
    <name type="common">European mosquito</name>
    <dbReference type="NCBI Taxonomy" id="41427"/>
    <lineage>
        <taxon>Eukaryota</taxon>
        <taxon>Metazoa</taxon>
        <taxon>Ecdysozoa</taxon>
        <taxon>Arthropoda</taxon>
        <taxon>Hexapoda</taxon>
        <taxon>Insecta</taxon>
        <taxon>Pterygota</taxon>
        <taxon>Neoptera</taxon>
        <taxon>Endopterygota</taxon>
        <taxon>Diptera</taxon>
        <taxon>Nematocera</taxon>
        <taxon>Culicoidea</taxon>
        <taxon>Culicidae</taxon>
        <taxon>Anophelinae</taxon>
        <taxon>Anopheles</taxon>
    </lineage>
</organism>
<dbReference type="EnsemblMetazoa" id="ENSAATROPT013995">
    <property type="protein sequence ID" value="ENSAATROPP012751"/>
    <property type="gene ID" value="ENSAATROPG011355"/>
</dbReference>
<evidence type="ECO:0000313" key="2">
    <source>
        <dbReference type="Proteomes" id="UP000075880"/>
    </source>
</evidence>
<accession>A0AAG5DNJ7</accession>
<protein>
    <submittedName>
        <fullName evidence="1">Uncharacterized protein</fullName>
    </submittedName>
</protein>
<keyword evidence="2" id="KW-1185">Reference proteome</keyword>
<name>A0AAG5DNJ7_ANOAO</name>
<dbReference type="AlphaFoldDB" id="A0AAG5DNJ7"/>
<evidence type="ECO:0000313" key="1">
    <source>
        <dbReference type="EnsemblMetazoa" id="ENSAATROPP012751"/>
    </source>
</evidence>
<reference evidence="1" key="1">
    <citation type="submission" date="2024-04" db="UniProtKB">
        <authorList>
            <consortium name="EnsemblMetazoa"/>
        </authorList>
    </citation>
    <scope>IDENTIFICATION</scope>
    <source>
        <strain evidence="1">EBRO</strain>
    </source>
</reference>
<sequence>VVHKSIPVADDTNGVTKGLYKKAALVHCARQGAVRDAARPAADEPANNQDQDACVLLEENPNTYKQIMIIILHLQDPQRKAEEAQELQQ</sequence>
<dbReference type="Proteomes" id="UP000075880">
    <property type="component" value="Unassembled WGS sequence"/>
</dbReference>